<comment type="similarity">
    <text evidence="3">Belongs to the AIR carboxylase family. Class I subfamily.</text>
</comment>
<reference evidence="7" key="1">
    <citation type="journal article" date="2021" name="PeerJ">
        <title>Extensive microbial diversity within the chicken gut microbiome revealed by metagenomics and culture.</title>
        <authorList>
            <person name="Gilroy R."/>
            <person name="Ravi A."/>
            <person name="Getino M."/>
            <person name="Pursley I."/>
            <person name="Horton D.L."/>
            <person name="Alikhan N.F."/>
            <person name="Baker D."/>
            <person name="Gharbi K."/>
            <person name="Hall N."/>
            <person name="Watson M."/>
            <person name="Adriaenssens E.M."/>
            <person name="Foster-Nyarko E."/>
            <person name="Jarju S."/>
            <person name="Secka A."/>
            <person name="Antonio M."/>
            <person name="Oren A."/>
            <person name="Chaudhuri R.R."/>
            <person name="La Ragione R."/>
            <person name="Hildebrand F."/>
            <person name="Pallen M.J."/>
        </authorList>
    </citation>
    <scope>NUCLEOTIDE SEQUENCE</scope>
    <source>
        <strain evidence="7">421</strain>
    </source>
</reference>
<dbReference type="EMBL" id="DXGE01000024">
    <property type="protein sequence ID" value="HIW85964.1"/>
    <property type="molecule type" value="Genomic_DNA"/>
</dbReference>
<dbReference type="EC" id="5.4.99.18" evidence="3 4"/>
<accession>A0A9D1UFJ4</accession>
<keyword evidence="2 3" id="KW-0413">Isomerase</keyword>
<evidence type="ECO:0000256" key="4">
    <source>
        <dbReference type="PIRNR" id="PIRNR001338"/>
    </source>
</evidence>
<evidence type="ECO:0000256" key="1">
    <source>
        <dbReference type="ARBA" id="ARBA00022755"/>
    </source>
</evidence>
<dbReference type="GO" id="GO:0006189">
    <property type="term" value="P:'de novo' IMP biosynthetic process"/>
    <property type="evidence" value="ECO:0007669"/>
    <property type="project" value="UniProtKB-UniRule"/>
</dbReference>
<dbReference type="Pfam" id="PF00731">
    <property type="entry name" value="AIRC"/>
    <property type="match status" value="1"/>
</dbReference>
<comment type="pathway">
    <text evidence="3 4">Purine metabolism; IMP biosynthesis via de novo pathway; 5-amino-1-(5-phospho-D-ribosyl)imidazole-4-carboxylate from 5-amino-1-(5-phospho-D-ribosyl)imidazole (N5-CAIR route): step 2/2.</text>
</comment>
<dbReference type="NCBIfam" id="TIGR01162">
    <property type="entry name" value="purE"/>
    <property type="match status" value="1"/>
</dbReference>
<gene>
    <name evidence="3 7" type="primary">purE</name>
    <name evidence="7" type="ORF">IAA48_05655</name>
</gene>
<feature type="binding site" evidence="3 5">
    <location>
        <position position="10"/>
    </location>
    <ligand>
        <name>substrate</name>
    </ligand>
</feature>
<dbReference type="GO" id="GO:0034023">
    <property type="term" value="F:5-(carboxyamino)imidazole ribonucleotide mutase activity"/>
    <property type="evidence" value="ECO:0007669"/>
    <property type="project" value="UniProtKB-UniRule"/>
</dbReference>
<sequence>MKKVAIIMGSDSDLPVVTPAITQLKELDIETEVRVMSAHRTPKQAQEFSESAADNGFGVIIAAAGMAAHLGGVLAASTTLPVIGIPCSAKVLDGMDAMLATVMMPPGIPVATVGVNAAKNAALLAAEILAVGDDALAAKLKAMRADMAQAVIEKDKALQEKLKEI</sequence>
<protein>
    <recommendedName>
        <fullName evidence="3 4">N5-carboxyaminoimidazole ribonucleotide mutase</fullName>
        <shortName evidence="3 4">N5-CAIR mutase</shortName>
        <ecNumber evidence="3 4">5.4.99.18</ecNumber>
    </recommendedName>
    <alternativeName>
        <fullName evidence="3">5-(carboxyamino)imidazole ribonucleotide mutase</fullName>
    </alternativeName>
</protein>
<name>A0A9D1UFJ4_9FIRM</name>
<dbReference type="AlphaFoldDB" id="A0A9D1UFJ4"/>
<evidence type="ECO:0000259" key="6">
    <source>
        <dbReference type="SMART" id="SM01001"/>
    </source>
</evidence>
<dbReference type="GO" id="GO:0016829">
    <property type="term" value="F:lyase activity"/>
    <property type="evidence" value="ECO:0007669"/>
    <property type="project" value="UniProtKB-KW"/>
</dbReference>
<comment type="function">
    <text evidence="3 4">Catalyzes the conversion of N5-carboxyaminoimidazole ribonucleotide (N5-CAIR) to 4-carboxy-5-aminoimidazole ribonucleotide (CAIR).</text>
</comment>
<feature type="binding site" evidence="3 5">
    <location>
        <position position="13"/>
    </location>
    <ligand>
        <name>substrate</name>
    </ligand>
</feature>
<proteinExistence type="inferred from homology"/>
<evidence type="ECO:0000313" key="8">
    <source>
        <dbReference type="Proteomes" id="UP000824205"/>
    </source>
</evidence>
<feature type="domain" description="PurE" evidence="6">
    <location>
        <begin position="2"/>
        <end position="151"/>
    </location>
</feature>
<dbReference type="PANTHER" id="PTHR23046">
    <property type="entry name" value="PHOSPHORIBOSYLAMINOIMIDAZOLE CARBOXYLASE CATALYTIC SUBUNIT"/>
    <property type="match status" value="1"/>
</dbReference>
<dbReference type="PANTHER" id="PTHR23046:SF2">
    <property type="entry name" value="PHOSPHORIBOSYLAMINOIMIDAZOLE CARBOXYLASE"/>
    <property type="match status" value="1"/>
</dbReference>
<dbReference type="InterPro" id="IPR024694">
    <property type="entry name" value="PurE_prokaryotes"/>
</dbReference>
<evidence type="ECO:0000256" key="3">
    <source>
        <dbReference type="HAMAP-Rule" id="MF_01929"/>
    </source>
</evidence>
<evidence type="ECO:0000256" key="5">
    <source>
        <dbReference type="PIRSR" id="PIRSR001338-1"/>
    </source>
</evidence>
<evidence type="ECO:0000256" key="2">
    <source>
        <dbReference type="ARBA" id="ARBA00023235"/>
    </source>
</evidence>
<keyword evidence="1 3" id="KW-0658">Purine biosynthesis</keyword>
<comment type="caution">
    <text evidence="7">The sequence shown here is derived from an EMBL/GenBank/DDBJ whole genome shotgun (WGS) entry which is preliminary data.</text>
</comment>
<comment type="catalytic activity">
    <reaction evidence="3 4">
        <text>5-carboxyamino-1-(5-phospho-D-ribosyl)imidazole + H(+) = 5-amino-1-(5-phospho-D-ribosyl)imidazole-4-carboxylate</text>
        <dbReference type="Rhea" id="RHEA:13193"/>
        <dbReference type="ChEBI" id="CHEBI:15378"/>
        <dbReference type="ChEBI" id="CHEBI:58730"/>
        <dbReference type="ChEBI" id="CHEBI:77657"/>
        <dbReference type="EC" id="5.4.99.18"/>
    </reaction>
</comment>
<dbReference type="InterPro" id="IPR000031">
    <property type="entry name" value="PurE_dom"/>
</dbReference>
<dbReference type="Gene3D" id="3.40.50.1970">
    <property type="match status" value="1"/>
</dbReference>
<dbReference type="Proteomes" id="UP000824205">
    <property type="component" value="Unassembled WGS sequence"/>
</dbReference>
<reference evidence="7" key="2">
    <citation type="submission" date="2021-04" db="EMBL/GenBank/DDBJ databases">
        <authorList>
            <person name="Gilroy R."/>
        </authorList>
    </citation>
    <scope>NUCLEOTIDE SEQUENCE</scope>
    <source>
        <strain evidence="7">421</strain>
    </source>
</reference>
<dbReference type="InterPro" id="IPR033747">
    <property type="entry name" value="PurE_ClassI"/>
</dbReference>
<feature type="binding site" evidence="3 5">
    <location>
        <position position="40"/>
    </location>
    <ligand>
        <name>substrate</name>
    </ligand>
</feature>
<keyword evidence="7" id="KW-0456">Lyase</keyword>
<dbReference type="SUPFAM" id="SSF52255">
    <property type="entry name" value="N5-CAIR mutase (phosphoribosylaminoimidazole carboxylase, PurE)"/>
    <property type="match status" value="1"/>
</dbReference>
<dbReference type="PIRSF" id="PIRSF001338">
    <property type="entry name" value="AIR_carboxylase"/>
    <property type="match status" value="1"/>
</dbReference>
<dbReference type="HAMAP" id="MF_01929">
    <property type="entry name" value="PurE_classI"/>
    <property type="match status" value="1"/>
</dbReference>
<organism evidence="7 8">
    <name type="scientific">Candidatus Eubacterium faecipullorum</name>
    <dbReference type="NCBI Taxonomy" id="2838571"/>
    <lineage>
        <taxon>Bacteria</taxon>
        <taxon>Bacillati</taxon>
        <taxon>Bacillota</taxon>
        <taxon>Clostridia</taxon>
        <taxon>Eubacteriales</taxon>
        <taxon>Eubacteriaceae</taxon>
        <taxon>Eubacterium</taxon>
    </lineage>
</organism>
<evidence type="ECO:0000313" key="7">
    <source>
        <dbReference type="EMBL" id="HIW85964.1"/>
    </source>
</evidence>
<dbReference type="SMART" id="SM01001">
    <property type="entry name" value="AIRC"/>
    <property type="match status" value="1"/>
</dbReference>